<protein>
    <submittedName>
        <fullName evidence="2">Arylesterase</fullName>
    </submittedName>
</protein>
<dbReference type="OrthoDB" id="9786188at2"/>
<dbReference type="Proteomes" id="UP000321479">
    <property type="component" value="Chromosome"/>
</dbReference>
<sequence>MCVFFVLLVFAACNNNKTSATDTQQAPAQTADATAPGKKNILFFGDSLTAGYGLDDEQEAFPGVIQRRIDSLKLPYHVINAGVSGETTAGGLGRIDWTLKHKVDIFILELGANDGLRGVPVSETKKNLHTIITKVKAKYPDAKIILAGMMVPPSMGADYANSFKAVFPAIAEKDKVELIPFLLDHVAGIPKLNQGDGIHPTAEGAKIVADNVWVVLKGDL</sequence>
<dbReference type="SUPFAM" id="SSF52266">
    <property type="entry name" value="SGNH hydrolase"/>
    <property type="match status" value="1"/>
</dbReference>
<evidence type="ECO:0000313" key="2">
    <source>
        <dbReference type="EMBL" id="QEC65660.1"/>
    </source>
</evidence>
<feature type="domain" description="SGNH hydrolase-type esterase" evidence="1">
    <location>
        <begin position="43"/>
        <end position="206"/>
    </location>
</feature>
<dbReference type="InterPro" id="IPR036514">
    <property type="entry name" value="SGNH_hydro_sf"/>
</dbReference>
<organism evidence="2 3">
    <name type="scientific">Mucilaginibacter ginsenosidivorans</name>
    <dbReference type="NCBI Taxonomy" id="398053"/>
    <lineage>
        <taxon>Bacteria</taxon>
        <taxon>Pseudomonadati</taxon>
        <taxon>Bacteroidota</taxon>
        <taxon>Sphingobacteriia</taxon>
        <taxon>Sphingobacteriales</taxon>
        <taxon>Sphingobacteriaceae</taxon>
        <taxon>Mucilaginibacter</taxon>
    </lineage>
</organism>
<dbReference type="Pfam" id="PF13472">
    <property type="entry name" value="Lipase_GDSL_2"/>
    <property type="match status" value="1"/>
</dbReference>
<evidence type="ECO:0000259" key="1">
    <source>
        <dbReference type="Pfam" id="PF13472"/>
    </source>
</evidence>
<proteinExistence type="predicted"/>
<evidence type="ECO:0000313" key="3">
    <source>
        <dbReference type="Proteomes" id="UP000321479"/>
    </source>
</evidence>
<dbReference type="PROSITE" id="PS01098">
    <property type="entry name" value="LIPASE_GDSL_SER"/>
    <property type="match status" value="1"/>
</dbReference>
<dbReference type="InterPro" id="IPR051532">
    <property type="entry name" value="Ester_Hydrolysis_Enzymes"/>
</dbReference>
<reference evidence="2 3" key="1">
    <citation type="journal article" date="2017" name="Curr. Microbiol.">
        <title>Mucilaginibacter ginsenosidivorans sp. nov., Isolated from Soil of Ginseng Field.</title>
        <authorList>
            <person name="Kim M.M."/>
            <person name="Siddiqi M.Z."/>
            <person name="Im W.T."/>
        </authorList>
    </citation>
    <scope>NUCLEOTIDE SEQUENCE [LARGE SCALE GENOMIC DNA]</scope>
    <source>
        <strain evidence="2 3">Gsoil 3017</strain>
    </source>
</reference>
<gene>
    <name evidence="2" type="ORF">FRZ54_11935</name>
</gene>
<dbReference type="PANTHER" id="PTHR30383">
    <property type="entry name" value="THIOESTERASE 1/PROTEASE 1/LYSOPHOSPHOLIPASE L1"/>
    <property type="match status" value="1"/>
</dbReference>
<accession>A0A5B8V2L5</accession>
<dbReference type="PANTHER" id="PTHR30383:SF5">
    <property type="entry name" value="SGNH HYDROLASE-TYPE ESTERASE DOMAIN-CONTAINING PROTEIN"/>
    <property type="match status" value="1"/>
</dbReference>
<keyword evidence="3" id="KW-1185">Reference proteome</keyword>
<dbReference type="InterPro" id="IPR008265">
    <property type="entry name" value="Lipase_GDSL_AS"/>
</dbReference>
<dbReference type="EMBL" id="CP042436">
    <property type="protein sequence ID" value="QEC65660.1"/>
    <property type="molecule type" value="Genomic_DNA"/>
</dbReference>
<dbReference type="GO" id="GO:0004622">
    <property type="term" value="F:phosphatidylcholine lysophospholipase activity"/>
    <property type="evidence" value="ECO:0007669"/>
    <property type="project" value="TreeGrafter"/>
</dbReference>
<dbReference type="Gene3D" id="3.40.50.1110">
    <property type="entry name" value="SGNH hydrolase"/>
    <property type="match status" value="1"/>
</dbReference>
<dbReference type="CDD" id="cd01822">
    <property type="entry name" value="Lysophospholipase_L1_like"/>
    <property type="match status" value="1"/>
</dbReference>
<dbReference type="AlphaFoldDB" id="A0A5B8V2L5"/>
<dbReference type="InterPro" id="IPR013830">
    <property type="entry name" value="SGNH_hydro"/>
</dbReference>
<dbReference type="KEGG" id="mgin:FRZ54_11935"/>
<dbReference type="GO" id="GO:0006629">
    <property type="term" value="P:lipid metabolic process"/>
    <property type="evidence" value="ECO:0007669"/>
    <property type="project" value="InterPro"/>
</dbReference>
<name>A0A5B8V2L5_9SPHI</name>